<dbReference type="SFLD" id="SFLDG01017">
    <property type="entry name" value="Polyprenyl_Transferase_Like"/>
    <property type="match status" value="1"/>
</dbReference>
<dbReference type="GO" id="GO:0004337">
    <property type="term" value="F:(2E,6E)-farnesyl diphosphate synthase activity"/>
    <property type="evidence" value="ECO:0007669"/>
    <property type="project" value="UniProtKB-EC"/>
</dbReference>
<evidence type="ECO:0000256" key="1">
    <source>
        <dbReference type="ARBA" id="ARBA00001946"/>
    </source>
</evidence>
<dbReference type="PROSITE" id="PS00444">
    <property type="entry name" value="POLYPRENYL_SYNTHASE_2"/>
    <property type="match status" value="1"/>
</dbReference>
<dbReference type="InterPro" id="IPR053378">
    <property type="entry name" value="Prenyl_diphosphate_synthase"/>
</dbReference>
<evidence type="ECO:0000256" key="3">
    <source>
        <dbReference type="ARBA" id="ARBA00022679"/>
    </source>
</evidence>
<protein>
    <submittedName>
        <fullName evidence="8">(2E,6E)-farnesyl diphosphate synthase</fullName>
        <ecNumber evidence="8">2.5.1.10</ecNumber>
    </submittedName>
</protein>
<keyword evidence="5" id="KW-0460">Magnesium</keyword>
<comment type="cofactor">
    <cofactor evidence="1">
        <name>Mg(2+)</name>
        <dbReference type="ChEBI" id="CHEBI:18420"/>
    </cofactor>
</comment>
<evidence type="ECO:0000256" key="6">
    <source>
        <dbReference type="ARBA" id="ARBA00023229"/>
    </source>
</evidence>
<dbReference type="EC" id="2.5.1.10" evidence="8"/>
<accession>A0A6N8F5W5</accession>
<keyword evidence="6" id="KW-0414">Isoprene biosynthesis</keyword>
<dbReference type="EMBL" id="WOCD01000001">
    <property type="protein sequence ID" value="MUH71588.1"/>
    <property type="molecule type" value="Genomic_DNA"/>
</dbReference>
<organism evidence="8 9">
    <name type="scientific">Psychrosphaera haliotis</name>
    <dbReference type="NCBI Taxonomy" id="555083"/>
    <lineage>
        <taxon>Bacteria</taxon>
        <taxon>Pseudomonadati</taxon>
        <taxon>Pseudomonadota</taxon>
        <taxon>Gammaproteobacteria</taxon>
        <taxon>Alteromonadales</taxon>
        <taxon>Pseudoalteromonadaceae</taxon>
        <taxon>Psychrosphaera</taxon>
    </lineage>
</organism>
<dbReference type="NCBIfam" id="NF045485">
    <property type="entry name" value="FPPsyn"/>
    <property type="match status" value="1"/>
</dbReference>
<evidence type="ECO:0000256" key="2">
    <source>
        <dbReference type="ARBA" id="ARBA00006706"/>
    </source>
</evidence>
<dbReference type="PROSITE" id="PS00723">
    <property type="entry name" value="POLYPRENYL_SYNTHASE_1"/>
    <property type="match status" value="1"/>
</dbReference>
<evidence type="ECO:0000313" key="9">
    <source>
        <dbReference type="Proteomes" id="UP000439994"/>
    </source>
</evidence>
<name>A0A6N8F5W5_9GAMM</name>
<dbReference type="RefSeq" id="WP_155694424.1">
    <property type="nucleotide sequence ID" value="NZ_WOCD01000001.1"/>
</dbReference>
<dbReference type="NCBIfam" id="NF007877">
    <property type="entry name" value="PRK10581.1"/>
    <property type="match status" value="1"/>
</dbReference>
<dbReference type="SFLD" id="SFLDS00005">
    <property type="entry name" value="Isoprenoid_Synthase_Type_I"/>
    <property type="match status" value="1"/>
</dbReference>
<evidence type="ECO:0000256" key="4">
    <source>
        <dbReference type="ARBA" id="ARBA00022723"/>
    </source>
</evidence>
<dbReference type="GO" id="GO:0005737">
    <property type="term" value="C:cytoplasm"/>
    <property type="evidence" value="ECO:0007669"/>
    <property type="project" value="UniProtKB-ARBA"/>
</dbReference>
<dbReference type="InterPro" id="IPR000092">
    <property type="entry name" value="Polyprenyl_synt"/>
</dbReference>
<sequence>MTILSAIKAVQERTVTHLDAFLNNANIEDSQLKDAMQYSLLLGGKRVRPFLVYTTGQILGASNEDLDAPAAAIEAIHTYSLIHDDLPAMDNDDLRRGQPTCHKKFDYATAILAGDALQSFAFDLVTSHTYHDVSAENQLRLVNIIAKSATKMCAGQSIDLLNTDKKPMTLANLQAMHNLKTGALIKASVLAGAITANATQGQIEALTKYADAIGLAFQVWDDVLDITSDTETLGKPQGSDEQANKSTYPALLGLGEAKLKAQQLVNEANLTLEQIDADTSSLSQLAQYIIERDH</sequence>
<dbReference type="Proteomes" id="UP000439994">
    <property type="component" value="Unassembled WGS sequence"/>
</dbReference>
<dbReference type="FunFam" id="1.10.600.10:FF:000001">
    <property type="entry name" value="Geranylgeranyl diphosphate synthase"/>
    <property type="match status" value="1"/>
</dbReference>
<keyword evidence="9" id="KW-1185">Reference proteome</keyword>
<dbReference type="CDD" id="cd00685">
    <property type="entry name" value="Trans_IPPS_HT"/>
    <property type="match status" value="1"/>
</dbReference>
<dbReference type="GO" id="GO:0008654">
    <property type="term" value="P:phospholipid biosynthetic process"/>
    <property type="evidence" value="ECO:0007669"/>
    <property type="project" value="UniProtKB-ARBA"/>
</dbReference>
<dbReference type="SUPFAM" id="SSF48576">
    <property type="entry name" value="Terpenoid synthases"/>
    <property type="match status" value="1"/>
</dbReference>
<dbReference type="PANTHER" id="PTHR43281:SF1">
    <property type="entry name" value="FARNESYL DIPHOSPHATE SYNTHASE"/>
    <property type="match status" value="1"/>
</dbReference>
<dbReference type="Gene3D" id="1.10.600.10">
    <property type="entry name" value="Farnesyl Diphosphate Synthase"/>
    <property type="match status" value="1"/>
</dbReference>
<dbReference type="GO" id="GO:0046872">
    <property type="term" value="F:metal ion binding"/>
    <property type="evidence" value="ECO:0007669"/>
    <property type="project" value="UniProtKB-KW"/>
</dbReference>
<keyword evidence="3 7" id="KW-0808">Transferase</keyword>
<proteinExistence type="inferred from homology"/>
<dbReference type="PANTHER" id="PTHR43281">
    <property type="entry name" value="FARNESYL DIPHOSPHATE SYNTHASE"/>
    <property type="match status" value="1"/>
</dbReference>
<evidence type="ECO:0000313" key="8">
    <source>
        <dbReference type="EMBL" id="MUH71588.1"/>
    </source>
</evidence>
<evidence type="ECO:0000256" key="7">
    <source>
        <dbReference type="RuleBase" id="RU004466"/>
    </source>
</evidence>
<keyword evidence="4" id="KW-0479">Metal-binding</keyword>
<reference evidence="8 9" key="1">
    <citation type="submission" date="2019-11" db="EMBL/GenBank/DDBJ databases">
        <title>P. haliotis isolates from Z. marina roots.</title>
        <authorList>
            <person name="Cohen M."/>
            <person name="Jospin G."/>
            <person name="Eisen J.A."/>
            <person name="Coil D.A."/>
        </authorList>
    </citation>
    <scope>NUCLEOTIDE SEQUENCE [LARGE SCALE GENOMIC DNA]</scope>
    <source>
        <strain evidence="8 9">UCD-MCMsp1aY</strain>
    </source>
</reference>
<comment type="similarity">
    <text evidence="2 7">Belongs to the FPP/GGPP synthase family.</text>
</comment>
<comment type="caution">
    <text evidence="8">The sequence shown here is derived from an EMBL/GenBank/DDBJ whole genome shotgun (WGS) entry which is preliminary data.</text>
</comment>
<dbReference type="OrthoDB" id="9805316at2"/>
<gene>
    <name evidence="8" type="primary">ispA</name>
    <name evidence="8" type="ORF">GNP35_03180</name>
</gene>
<dbReference type="InterPro" id="IPR033749">
    <property type="entry name" value="Polyprenyl_synt_CS"/>
</dbReference>
<dbReference type="Pfam" id="PF00348">
    <property type="entry name" value="polyprenyl_synt"/>
    <property type="match status" value="1"/>
</dbReference>
<dbReference type="AlphaFoldDB" id="A0A6N8F5W5"/>
<dbReference type="GO" id="GO:0016114">
    <property type="term" value="P:terpenoid biosynthetic process"/>
    <property type="evidence" value="ECO:0007669"/>
    <property type="project" value="UniProtKB-ARBA"/>
</dbReference>
<evidence type="ECO:0000256" key="5">
    <source>
        <dbReference type="ARBA" id="ARBA00022842"/>
    </source>
</evidence>
<dbReference type="InterPro" id="IPR008949">
    <property type="entry name" value="Isoprenoid_synthase_dom_sf"/>
</dbReference>